<dbReference type="EC" id="1.1.1.23" evidence="5"/>
<feature type="binding site" evidence="5 9">
    <location>
        <position position="278"/>
    </location>
    <ligand>
        <name>substrate</name>
    </ligand>
</feature>
<evidence type="ECO:0000313" key="13">
    <source>
        <dbReference type="Proteomes" id="UP000249203"/>
    </source>
</evidence>
<dbReference type="InterPro" id="IPR016161">
    <property type="entry name" value="Ald_DH/histidinol_DH"/>
</dbReference>
<comment type="pathway">
    <text evidence="5">Amino-acid biosynthesis; L-histidine biosynthesis; L-histidine from 5-phospho-alpha-D-ribose 1-diphosphate: step 9/9.</text>
</comment>
<feature type="binding site" evidence="5 10">
    <location>
        <position position="438"/>
    </location>
    <ligand>
        <name>Zn(2+)</name>
        <dbReference type="ChEBI" id="CHEBI:29105"/>
    </ligand>
</feature>
<feature type="binding site" evidence="5 9">
    <location>
        <position position="379"/>
    </location>
    <ligand>
        <name>substrate</name>
    </ligand>
</feature>
<evidence type="ECO:0000256" key="1">
    <source>
        <dbReference type="ARBA" id="ARBA00010178"/>
    </source>
</evidence>
<keyword evidence="5" id="KW-0028">Amino-acid biosynthesis</keyword>
<name>A0A327X4K2_9GAMM</name>
<comment type="caution">
    <text evidence="12">The sequence shown here is derived from an EMBL/GenBank/DDBJ whole genome shotgun (WGS) entry which is preliminary data.</text>
</comment>
<dbReference type="CDD" id="cd06572">
    <property type="entry name" value="Histidinol_dh"/>
    <property type="match status" value="1"/>
</dbReference>
<feature type="binding site" evidence="5 9">
    <location>
        <position position="433"/>
    </location>
    <ligand>
        <name>substrate</name>
    </ligand>
</feature>
<dbReference type="PROSITE" id="PS00611">
    <property type="entry name" value="HISOL_DEHYDROGENASE"/>
    <property type="match status" value="1"/>
</dbReference>
<dbReference type="PRINTS" id="PR00083">
    <property type="entry name" value="HOLDHDRGNASE"/>
</dbReference>
<accession>A0A327X4K2</accession>
<dbReference type="UniPathway" id="UPA00031">
    <property type="reaction ID" value="UER00014"/>
</dbReference>
<dbReference type="AlphaFoldDB" id="A0A327X4K2"/>
<dbReference type="GO" id="GO:0051287">
    <property type="term" value="F:NAD binding"/>
    <property type="evidence" value="ECO:0007669"/>
    <property type="project" value="InterPro"/>
</dbReference>
<dbReference type="GO" id="GO:0000105">
    <property type="term" value="P:L-histidine biosynthetic process"/>
    <property type="evidence" value="ECO:0007669"/>
    <property type="project" value="UniProtKB-UniRule"/>
</dbReference>
<feature type="binding site" evidence="5 9">
    <location>
        <position position="256"/>
    </location>
    <ligand>
        <name>substrate</name>
    </ligand>
</feature>
<evidence type="ECO:0000313" key="12">
    <source>
        <dbReference type="EMBL" id="RAK01825.1"/>
    </source>
</evidence>
<keyword evidence="2 5" id="KW-0479">Metal-binding</keyword>
<evidence type="ECO:0000256" key="5">
    <source>
        <dbReference type="HAMAP-Rule" id="MF_01024"/>
    </source>
</evidence>
<evidence type="ECO:0000256" key="3">
    <source>
        <dbReference type="ARBA" id="ARBA00022833"/>
    </source>
</evidence>
<feature type="active site" description="Proton acceptor" evidence="5 7">
    <location>
        <position position="346"/>
    </location>
</feature>
<dbReference type="GO" id="GO:0008270">
    <property type="term" value="F:zinc ion binding"/>
    <property type="evidence" value="ECO:0007669"/>
    <property type="project" value="UniProtKB-UniRule"/>
</dbReference>
<feature type="binding site" evidence="5 9">
    <location>
        <position position="438"/>
    </location>
    <ligand>
        <name>substrate</name>
    </ligand>
</feature>
<dbReference type="PANTHER" id="PTHR21256:SF2">
    <property type="entry name" value="HISTIDINE BIOSYNTHESIS TRIFUNCTIONAL PROTEIN"/>
    <property type="match status" value="1"/>
</dbReference>
<evidence type="ECO:0000256" key="10">
    <source>
        <dbReference type="PIRSR" id="PIRSR000099-4"/>
    </source>
</evidence>
<feature type="binding site" evidence="5 8">
    <location>
        <position position="230"/>
    </location>
    <ligand>
        <name>NAD(+)</name>
        <dbReference type="ChEBI" id="CHEBI:57540"/>
    </ligand>
</feature>
<reference evidence="12 13" key="1">
    <citation type="submission" date="2018-06" db="EMBL/GenBank/DDBJ databases">
        <title>Genomic Encyclopedia of Type Strains, Phase III (KMG-III): the genomes of soil and plant-associated and newly described type strains.</title>
        <authorList>
            <person name="Whitman W."/>
        </authorList>
    </citation>
    <scope>NUCLEOTIDE SEQUENCE [LARGE SCALE GENOMIC DNA]</scope>
    <source>
        <strain evidence="12 13">CGMCC 1.15366</strain>
    </source>
</reference>
<dbReference type="Proteomes" id="UP000249203">
    <property type="component" value="Unassembled WGS sequence"/>
</dbReference>
<keyword evidence="5" id="KW-0368">Histidine biosynthesis</keyword>
<evidence type="ECO:0000256" key="8">
    <source>
        <dbReference type="PIRSR" id="PIRSR000099-2"/>
    </source>
</evidence>
<feature type="binding site" evidence="5 10">
    <location>
        <position position="278"/>
    </location>
    <ligand>
        <name>Zn(2+)</name>
        <dbReference type="ChEBI" id="CHEBI:29105"/>
    </ligand>
</feature>
<comment type="function">
    <text evidence="5">Catalyzes the sequential NAD-dependent oxidations of L-histidinol to L-histidinaldehyde and then to L-histidine.</text>
</comment>
<evidence type="ECO:0000256" key="4">
    <source>
        <dbReference type="ARBA" id="ARBA00023002"/>
    </source>
</evidence>
<comment type="catalytic activity">
    <reaction evidence="5">
        <text>L-histidinol + 2 NAD(+) + H2O = L-histidine + 2 NADH + 3 H(+)</text>
        <dbReference type="Rhea" id="RHEA:20641"/>
        <dbReference type="ChEBI" id="CHEBI:15377"/>
        <dbReference type="ChEBI" id="CHEBI:15378"/>
        <dbReference type="ChEBI" id="CHEBI:57540"/>
        <dbReference type="ChEBI" id="CHEBI:57595"/>
        <dbReference type="ChEBI" id="CHEBI:57699"/>
        <dbReference type="ChEBI" id="CHEBI:57945"/>
        <dbReference type="EC" id="1.1.1.23"/>
    </reaction>
</comment>
<feature type="binding site" evidence="5 8">
    <location>
        <position position="207"/>
    </location>
    <ligand>
        <name>NAD(+)</name>
        <dbReference type="ChEBI" id="CHEBI:57540"/>
    </ligand>
</feature>
<dbReference type="HAMAP" id="MF_01024">
    <property type="entry name" value="HisD"/>
    <property type="match status" value="1"/>
</dbReference>
<organism evidence="12 13">
    <name type="scientific">Aliidiomarina maris</name>
    <dbReference type="NCBI Taxonomy" id="531312"/>
    <lineage>
        <taxon>Bacteria</taxon>
        <taxon>Pseudomonadati</taxon>
        <taxon>Pseudomonadota</taxon>
        <taxon>Gammaproteobacteria</taxon>
        <taxon>Alteromonadales</taxon>
        <taxon>Idiomarinaceae</taxon>
        <taxon>Aliidiomarina</taxon>
    </lineage>
</organism>
<evidence type="ECO:0000256" key="9">
    <source>
        <dbReference type="PIRSR" id="PIRSR000099-3"/>
    </source>
</evidence>
<proteinExistence type="inferred from homology"/>
<dbReference type="InterPro" id="IPR001692">
    <property type="entry name" value="Histidinol_DH_CS"/>
</dbReference>
<dbReference type="EMBL" id="QLMD01000001">
    <property type="protein sequence ID" value="RAK01825.1"/>
    <property type="molecule type" value="Genomic_DNA"/>
</dbReference>
<dbReference type="GO" id="GO:0005829">
    <property type="term" value="C:cytosol"/>
    <property type="evidence" value="ECO:0007669"/>
    <property type="project" value="TreeGrafter"/>
</dbReference>
<evidence type="ECO:0000256" key="2">
    <source>
        <dbReference type="ARBA" id="ARBA00022723"/>
    </source>
</evidence>
<feature type="binding site" evidence="5 8">
    <location>
        <position position="145"/>
    </location>
    <ligand>
        <name>NAD(+)</name>
        <dbReference type="ChEBI" id="CHEBI:57540"/>
    </ligand>
</feature>
<evidence type="ECO:0000256" key="6">
    <source>
        <dbReference type="PIRNR" id="PIRNR000099"/>
    </source>
</evidence>
<comment type="similarity">
    <text evidence="1 5 6 11">Belongs to the histidinol dehydrogenase family.</text>
</comment>
<dbReference type="PIRSF" id="PIRSF000099">
    <property type="entry name" value="Histidinol_dh"/>
    <property type="match status" value="1"/>
</dbReference>
<dbReference type="InterPro" id="IPR022695">
    <property type="entry name" value="Histidinol_DH_monofunct"/>
</dbReference>
<keyword evidence="3 5" id="KW-0862">Zinc</keyword>
<dbReference type="Pfam" id="PF00815">
    <property type="entry name" value="Histidinol_dh"/>
    <property type="match status" value="1"/>
</dbReference>
<feature type="binding site" evidence="5 10">
    <location>
        <position position="281"/>
    </location>
    <ligand>
        <name>Zn(2+)</name>
        <dbReference type="ChEBI" id="CHEBI:29105"/>
    </ligand>
</feature>
<gene>
    <name evidence="5" type="primary">hisD</name>
    <name evidence="12" type="ORF">B0I24_101464</name>
</gene>
<feature type="active site" description="Proton acceptor" evidence="5 7">
    <location>
        <position position="345"/>
    </location>
</feature>
<keyword evidence="5 8" id="KW-0520">NAD</keyword>
<dbReference type="InterPro" id="IPR012131">
    <property type="entry name" value="Hstdl_DH"/>
</dbReference>
<protein>
    <recommendedName>
        <fullName evidence="5">Histidinol dehydrogenase</fullName>
        <shortName evidence="5">HDH</shortName>
        <ecNumber evidence="5">1.1.1.23</ecNumber>
    </recommendedName>
</protein>
<feature type="binding site" evidence="5 10">
    <location>
        <position position="379"/>
    </location>
    <ligand>
        <name>Zn(2+)</name>
        <dbReference type="ChEBI" id="CHEBI:29105"/>
    </ligand>
</feature>
<dbReference type="Gene3D" id="3.40.50.1980">
    <property type="entry name" value="Nitrogenase molybdenum iron protein domain"/>
    <property type="match status" value="2"/>
</dbReference>
<dbReference type="Gene3D" id="1.20.5.1300">
    <property type="match status" value="1"/>
</dbReference>
<dbReference type="SUPFAM" id="SSF53720">
    <property type="entry name" value="ALDH-like"/>
    <property type="match status" value="1"/>
</dbReference>
<evidence type="ECO:0000256" key="7">
    <source>
        <dbReference type="PIRSR" id="PIRSR000099-1"/>
    </source>
</evidence>
<dbReference type="FunFam" id="3.40.50.1980:FF:000001">
    <property type="entry name" value="Histidinol dehydrogenase"/>
    <property type="match status" value="1"/>
</dbReference>
<dbReference type="PANTHER" id="PTHR21256">
    <property type="entry name" value="HISTIDINOL DEHYDROGENASE HDH"/>
    <property type="match status" value="1"/>
</dbReference>
<dbReference type="GO" id="GO:0004399">
    <property type="term" value="F:histidinol dehydrogenase activity"/>
    <property type="evidence" value="ECO:0007669"/>
    <property type="project" value="UniProtKB-UniRule"/>
</dbReference>
<feature type="binding site" evidence="5 9">
    <location>
        <position position="281"/>
    </location>
    <ligand>
        <name>substrate</name>
    </ligand>
</feature>
<evidence type="ECO:0000256" key="11">
    <source>
        <dbReference type="RuleBase" id="RU004175"/>
    </source>
</evidence>
<sequence>MVNKAMPNNSQNTGNYTIAKAVMWSQLTSEQQRDALARPAQKASDELMTRVQDIIQQVRDQGEQALLALTAQFDGVQLDTVVLDITTVRAQADKTDADVKRAIDQAYANIKAFHAAQAPSPVRMETMPGVLCEQRFAPLEKVGLYIPGGSASLPSTVLMCGVPAQLAGCSERVLISPPNKEGLLSPAICYAALKCEVTKVCLGGGAQAIAALALGTENIPAVDKIVGPGNSYVTAAKQLVSQLPGGPAIDLPAGPSELLVIADDSADPIFVAADLLSQAEHGPDSQVLLLSPSARLVEATRQELERQLNALPRAQITAQALQSSSLIVTADLAEAAQISQRYAPEHLSLQIENAEDWIARTDKAGSIFVGHYAPESGGDYATGTNHVLPTYGYARNYSSLGLADFYRRYTVQNLTPQGLQDLAPTLIAMAAEEQLDAHLQAVALRLSSSRMQQDLAGEQS</sequence>
<keyword evidence="4 5" id="KW-0560">Oxidoreductase</keyword>
<feature type="binding site" evidence="5 9">
    <location>
        <position position="346"/>
    </location>
    <ligand>
        <name>substrate</name>
    </ligand>
</feature>
<dbReference type="NCBIfam" id="TIGR00069">
    <property type="entry name" value="hisD"/>
    <property type="match status" value="1"/>
</dbReference>
<comment type="cofactor">
    <cofactor evidence="5 10">
        <name>Zn(2+)</name>
        <dbReference type="ChEBI" id="CHEBI:29105"/>
    </cofactor>
    <text evidence="5 10">Binds 1 zinc ion per subunit.</text>
</comment>